<comment type="similarity">
    <text evidence="2 7">Belongs to the cytochrome P450 family.</text>
</comment>
<dbReference type="EMBL" id="JBDFQZ010000006">
    <property type="protein sequence ID" value="KAK9713321.1"/>
    <property type="molecule type" value="Genomic_DNA"/>
</dbReference>
<evidence type="ECO:0000313" key="9">
    <source>
        <dbReference type="EMBL" id="KAK9713325.1"/>
    </source>
</evidence>
<accession>A0AAW1K6A8</accession>
<dbReference type="GO" id="GO:0005506">
    <property type="term" value="F:iron ion binding"/>
    <property type="evidence" value="ECO:0007669"/>
    <property type="project" value="InterPro"/>
</dbReference>
<evidence type="ECO:0000256" key="3">
    <source>
        <dbReference type="ARBA" id="ARBA00022723"/>
    </source>
</evidence>
<keyword evidence="7" id="KW-0503">Monooxygenase</keyword>
<keyword evidence="6 7" id="KW-0349">Heme</keyword>
<proteinExistence type="inferred from homology"/>
<dbReference type="InterPro" id="IPR036396">
    <property type="entry name" value="Cyt_P450_sf"/>
</dbReference>
<evidence type="ECO:0000256" key="2">
    <source>
        <dbReference type="ARBA" id="ARBA00010617"/>
    </source>
</evidence>
<organism evidence="8 10">
    <name type="scientific">Saponaria officinalis</name>
    <name type="common">Common soapwort</name>
    <name type="synonym">Lychnis saponaria</name>
    <dbReference type="NCBI Taxonomy" id="3572"/>
    <lineage>
        <taxon>Eukaryota</taxon>
        <taxon>Viridiplantae</taxon>
        <taxon>Streptophyta</taxon>
        <taxon>Embryophyta</taxon>
        <taxon>Tracheophyta</taxon>
        <taxon>Spermatophyta</taxon>
        <taxon>Magnoliopsida</taxon>
        <taxon>eudicotyledons</taxon>
        <taxon>Gunneridae</taxon>
        <taxon>Pentapetalae</taxon>
        <taxon>Caryophyllales</taxon>
        <taxon>Caryophyllaceae</taxon>
        <taxon>Caryophylleae</taxon>
        <taxon>Saponaria</taxon>
    </lineage>
</organism>
<dbReference type="GO" id="GO:0016705">
    <property type="term" value="F:oxidoreductase activity, acting on paired donors, with incorporation or reduction of molecular oxygen"/>
    <property type="evidence" value="ECO:0007669"/>
    <property type="project" value="InterPro"/>
</dbReference>
<evidence type="ECO:0000313" key="8">
    <source>
        <dbReference type="EMBL" id="KAK9713321.1"/>
    </source>
</evidence>
<gene>
    <name evidence="8" type="ORF">RND81_06G019500</name>
    <name evidence="9" type="ORF">RND81_06G019700</name>
</gene>
<keyword evidence="4 7" id="KW-0560">Oxidoreductase</keyword>
<dbReference type="GO" id="GO:0006629">
    <property type="term" value="P:lipid metabolic process"/>
    <property type="evidence" value="ECO:0007669"/>
    <property type="project" value="UniProtKB-ARBA"/>
</dbReference>
<dbReference type="InterPro" id="IPR017972">
    <property type="entry name" value="Cyt_P450_CS"/>
</dbReference>
<dbReference type="EMBL" id="JBDFQZ010000006">
    <property type="protein sequence ID" value="KAK9713325.1"/>
    <property type="molecule type" value="Genomic_DNA"/>
</dbReference>
<dbReference type="InterPro" id="IPR002403">
    <property type="entry name" value="Cyt_P450_E_grp-IV"/>
</dbReference>
<dbReference type="PANTHER" id="PTHR24296">
    <property type="entry name" value="CYTOCHROME P450"/>
    <property type="match status" value="1"/>
</dbReference>
<dbReference type="CDD" id="cd11064">
    <property type="entry name" value="CYP86A"/>
    <property type="match status" value="1"/>
</dbReference>
<feature type="binding site" description="axial binding residue" evidence="6">
    <location>
        <position position="454"/>
    </location>
    <ligand>
        <name>heme</name>
        <dbReference type="ChEBI" id="CHEBI:30413"/>
    </ligand>
    <ligandPart>
        <name>Fe</name>
        <dbReference type="ChEBI" id="CHEBI:18248"/>
    </ligandPart>
</feature>
<keyword evidence="3 6" id="KW-0479">Metal-binding</keyword>
<dbReference type="PRINTS" id="PR00385">
    <property type="entry name" value="P450"/>
</dbReference>
<evidence type="ECO:0000256" key="5">
    <source>
        <dbReference type="ARBA" id="ARBA00023004"/>
    </source>
</evidence>
<evidence type="ECO:0000256" key="6">
    <source>
        <dbReference type="PIRSR" id="PIRSR602403-1"/>
    </source>
</evidence>
<comment type="caution">
    <text evidence="8">The sequence shown here is derived from an EMBL/GenBank/DDBJ whole genome shotgun (WGS) entry which is preliminary data.</text>
</comment>
<evidence type="ECO:0000313" key="10">
    <source>
        <dbReference type="Proteomes" id="UP001443914"/>
    </source>
</evidence>
<dbReference type="GO" id="GO:0020037">
    <property type="term" value="F:heme binding"/>
    <property type="evidence" value="ECO:0007669"/>
    <property type="project" value="InterPro"/>
</dbReference>
<dbReference type="PROSITE" id="PS00086">
    <property type="entry name" value="CYTOCHROME_P450"/>
    <property type="match status" value="1"/>
</dbReference>
<dbReference type="Proteomes" id="UP001443914">
    <property type="component" value="Unassembled WGS sequence"/>
</dbReference>
<sequence length="515" mass="59747">MGYIEYPEILIAIICFFATCYLTRNGLPWNWPILGMLPSLLVHRDRAHDRCFDILRATNYTFLFKGPWFAKMDLFLTVDPTNIQYIMSSNFVNYPKGDEFSRIFDILGDGIFNSDGELWKFQRKITRSLINHRKFMEFLVNVTYDKVRFGLVPIFQLASKDKLVIDLQDVFQRLTFDTTCLLVTGHDPGCLTVEFPQVSFSKALDDAEEAIAIRHVVPENIWRLAKKFNIGHEKILSRAWKILDHFIDNIISTKRRELESSNTRDAQDQGGVDLLTTFIQGEGYEIGGINTKHDKFLRDAILNLMLAGRDTTSSALTWFVWLVTQNPRVKDKIRDELNKNTTIRDEVDKWHVFTEHEAKNLTYLHATFCESLRLYPPVPFQHKSPMKPDTLPSGHHVTPEMKIVFSLYAMARMKGVWGDDCMEFKPERWITEQGKIKYEPPYKFMCFNAGPRTCLGKEIAFTQMKMVGATLIHNYEFKVVNECHAAELDMSVILHMKHGLKVEVKNRWNCVSSCK</sequence>
<keyword evidence="5 6" id="KW-0408">Iron</keyword>
<dbReference type="Gene3D" id="1.10.630.10">
    <property type="entry name" value="Cytochrome P450"/>
    <property type="match status" value="1"/>
</dbReference>
<dbReference type="Pfam" id="PF00067">
    <property type="entry name" value="p450"/>
    <property type="match status" value="1"/>
</dbReference>
<dbReference type="PRINTS" id="PR00465">
    <property type="entry name" value="EP450IV"/>
</dbReference>
<protein>
    <recommendedName>
        <fullName evidence="11">Cytochrome P450</fullName>
    </recommendedName>
</protein>
<name>A0AAW1K6A8_SAPOF</name>
<comment type="cofactor">
    <cofactor evidence="1 6">
        <name>heme</name>
        <dbReference type="ChEBI" id="CHEBI:30413"/>
    </cofactor>
</comment>
<reference evidence="8 10" key="1">
    <citation type="submission" date="2024-03" db="EMBL/GenBank/DDBJ databases">
        <title>WGS assembly of Saponaria officinalis var. Norfolk2.</title>
        <authorList>
            <person name="Jenkins J."/>
            <person name="Shu S."/>
            <person name="Grimwood J."/>
            <person name="Barry K."/>
            <person name="Goodstein D."/>
            <person name="Schmutz J."/>
            <person name="Leebens-Mack J."/>
            <person name="Osbourn A."/>
        </authorList>
    </citation>
    <scope>NUCLEOTIDE SEQUENCE [LARGE SCALE GENOMIC DNA]</scope>
    <source>
        <strain evidence="10">cv. Norfolk2</strain>
        <strain evidence="8">JIC</strain>
        <tissue evidence="8">Leaf</tissue>
    </source>
</reference>
<dbReference type="AlphaFoldDB" id="A0AAW1K6A8"/>
<evidence type="ECO:0008006" key="11">
    <source>
        <dbReference type="Google" id="ProtNLM"/>
    </source>
</evidence>
<keyword evidence="10" id="KW-1185">Reference proteome</keyword>
<evidence type="ECO:0000256" key="4">
    <source>
        <dbReference type="ARBA" id="ARBA00023002"/>
    </source>
</evidence>
<dbReference type="GO" id="GO:0004497">
    <property type="term" value="F:monooxygenase activity"/>
    <property type="evidence" value="ECO:0007669"/>
    <property type="project" value="UniProtKB-KW"/>
</dbReference>
<dbReference type="InterPro" id="IPR001128">
    <property type="entry name" value="Cyt_P450"/>
</dbReference>
<evidence type="ECO:0000256" key="1">
    <source>
        <dbReference type="ARBA" id="ARBA00001971"/>
    </source>
</evidence>
<dbReference type="SUPFAM" id="SSF48264">
    <property type="entry name" value="Cytochrome P450"/>
    <property type="match status" value="1"/>
</dbReference>
<evidence type="ECO:0000256" key="7">
    <source>
        <dbReference type="RuleBase" id="RU000461"/>
    </source>
</evidence>